<name>A0A914YWX5_9BILA</name>
<dbReference type="AlphaFoldDB" id="A0A914YWX5"/>
<protein>
    <submittedName>
        <fullName evidence="3">Uncharacterized protein</fullName>
    </submittedName>
</protein>
<evidence type="ECO:0000313" key="2">
    <source>
        <dbReference type="Proteomes" id="UP000887577"/>
    </source>
</evidence>
<evidence type="ECO:0000313" key="3">
    <source>
        <dbReference type="WBParaSite" id="PSU_v2.g4467.t1"/>
    </source>
</evidence>
<feature type="region of interest" description="Disordered" evidence="1">
    <location>
        <begin position="66"/>
        <end position="127"/>
    </location>
</feature>
<proteinExistence type="predicted"/>
<organism evidence="2 3">
    <name type="scientific">Panagrolaimus superbus</name>
    <dbReference type="NCBI Taxonomy" id="310955"/>
    <lineage>
        <taxon>Eukaryota</taxon>
        <taxon>Metazoa</taxon>
        <taxon>Ecdysozoa</taxon>
        <taxon>Nematoda</taxon>
        <taxon>Chromadorea</taxon>
        <taxon>Rhabditida</taxon>
        <taxon>Tylenchina</taxon>
        <taxon>Panagrolaimomorpha</taxon>
        <taxon>Panagrolaimoidea</taxon>
        <taxon>Panagrolaimidae</taxon>
        <taxon>Panagrolaimus</taxon>
    </lineage>
</organism>
<reference evidence="3" key="1">
    <citation type="submission" date="2022-11" db="UniProtKB">
        <authorList>
            <consortium name="WormBaseParasite"/>
        </authorList>
    </citation>
    <scope>IDENTIFICATION</scope>
</reference>
<dbReference type="Proteomes" id="UP000887577">
    <property type="component" value="Unplaced"/>
</dbReference>
<evidence type="ECO:0000256" key="1">
    <source>
        <dbReference type="SAM" id="MobiDB-lite"/>
    </source>
</evidence>
<feature type="compositionally biased region" description="Acidic residues" evidence="1">
    <location>
        <begin position="68"/>
        <end position="79"/>
    </location>
</feature>
<keyword evidence="2" id="KW-1185">Reference proteome</keyword>
<dbReference type="WBParaSite" id="PSU_v2.g4467.t1">
    <property type="protein sequence ID" value="PSU_v2.g4467.t1"/>
    <property type="gene ID" value="PSU_v2.g4467"/>
</dbReference>
<accession>A0A914YWX5</accession>
<sequence>MSTSDDDVYTDEEEAFTRASELFDSMYFSAYPWPVVPRLISSTKKPQPTQWSFEDAVKEMYQIIVDDPGADADSEDEEDKPCAGRCPTPYYNRSAYGNSEDEEDYTPPPTPPRSTTQWDHESSDDEY</sequence>